<accession>A0A6N7WX65</accession>
<evidence type="ECO:0000259" key="5">
    <source>
        <dbReference type="PROSITE" id="PS50995"/>
    </source>
</evidence>
<dbReference type="EMBL" id="VUND01000002">
    <property type="protein sequence ID" value="MST60631.1"/>
    <property type="molecule type" value="Genomic_DNA"/>
</dbReference>
<dbReference type="PROSITE" id="PS50995">
    <property type="entry name" value="HTH_MARR_2"/>
    <property type="match status" value="1"/>
</dbReference>
<evidence type="ECO:0000256" key="2">
    <source>
        <dbReference type="ARBA" id="ARBA00023125"/>
    </source>
</evidence>
<evidence type="ECO:0000256" key="3">
    <source>
        <dbReference type="ARBA" id="ARBA00023163"/>
    </source>
</evidence>
<sequence length="181" mass="19820">MSCPNSDIRRTEGKVSSQQEGGSPQGDVPSVRTIDSIFRESDRLYYEVARGCGLSNAAFWSLVSIVIRGGATQGQIAEDTAYSRQTVNSAVKSLESRGLVAIGFEEGSRRNKTVSLTSEGTAFCARNVRPAMDAEERAFASLSLRDRREFARLVRIYVDAIDVELSCVMESRLKQKEGGGR</sequence>
<gene>
    <name evidence="6" type="ORF">FYJ69_06860</name>
</gene>
<dbReference type="InterPro" id="IPR036388">
    <property type="entry name" value="WH-like_DNA-bd_sf"/>
</dbReference>
<evidence type="ECO:0000313" key="6">
    <source>
        <dbReference type="EMBL" id="MST60631.1"/>
    </source>
</evidence>
<evidence type="ECO:0000313" key="7">
    <source>
        <dbReference type="Proteomes" id="UP000434342"/>
    </source>
</evidence>
<dbReference type="InterPro" id="IPR036390">
    <property type="entry name" value="WH_DNA-bd_sf"/>
</dbReference>
<protein>
    <submittedName>
        <fullName evidence="6">Winged helix-turn-helix transcriptional regulator</fullName>
    </submittedName>
</protein>
<dbReference type="PROSITE" id="PS01117">
    <property type="entry name" value="HTH_MARR_1"/>
    <property type="match status" value="1"/>
</dbReference>
<keyword evidence="2" id="KW-0238">DNA-binding</keyword>
<feature type="domain" description="HTH marR-type" evidence="5">
    <location>
        <begin position="27"/>
        <end position="159"/>
    </location>
</feature>
<dbReference type="AlphaFoldDB" id="A0A6N7WX65"/>
<dbReference type="SMART" id="SM00347">
    <property type="entry name" value="HTH_MARR"/>
    <property type="match status" value="1"/>
</dbReference>
<dbReference type="Pfam" id="PF12802">
    <property type="entry name" value="MarR_2"/>
    <property type="match status" value="1"/>
</dbReference>
<dbReference type="Gene3D" id="1.10.10.10">
    <property type="entry name" value="Winged helix-like DNA-binding domain superfamily/Winged helix DNA-binding domain"/>
    <property type="match status" value="1"/>
</dbReference>
<proteinExistence type="predicted"/>
<feature type="region of interest" description="Disordered" evidence="4">
    <location>
        <begin position="1"/>
        <end position="30"/>
    </location>
</feature>
<keyword evidence="3" id="KW-0804">Transcription</keyword>
<evidence type="ECO:0000256" key="1">
    <source>
        <dbReference type="ARBA" id="ARBA00023015"/>
    </source>
</evidence>
<dbReference type="InterPro" id="IPR000835">
    <property type="entry name" value="HTH_MarR-typ"/>
</dbReference>
<comment type="caution">
    <text evidence="6">The sequence shown here is derived from an EMBL/GenBank/DDBJ whole genome shotgun (WGS) entry which is preliminary data.</text>
</comment>
<dbReference type="GO" id="GO:0003700">
    <property type="term" value="F:DNA-binding transcription factor activity"/>
    <property type="evidence" value="ECO:0007669"/>
    <property type="project" value="InterPro"/>
</dbReference>
<dbReference type="PANTHER" id="PTHR42756">
    <property type="entry name" value="TRANSCRIPTIONAL REGULATOR, MARR"/>
    <property type="match status" value="1"/>
</dbReference>
<keyword evidence="1" id="KW-0805">Transcription regulation</keyword>
<dbReference type="Proteomes" id="UP000434342">
    <property type="component" value="Unassembled WGS sequence"/>
</dbReference>
<dbReference type="InterPro" id="IPR023187">
    <property type="entry name" value="Tscrpt_reg_MarR-type_CS"/>
</dbReference>
<reference evidence="6 7" key="1">
    <citation type="submission" date="2019-08" db="EMBL/GenBank/DDBJ databases">
        <title>In-depth cultivation of the pig gut microbiome towards novel bacterial diversity and tailored functional studies.</title>
        <authorList>
            <person name="Wylensek D."/>
            <person name="Hitch T.C.A."/>
            <person name="Clavel T."/>
        </authorList>
    </citation>
    <scope>NUCLEOTIDE SEQUENCE [LARGE SCALE GENOMIC DNA]</scope>
    <source>
        <strain evidence="6 7">WB01_CNA04</strain>
    </source>
</reference>
<dbReference type="GO" id="GO:0003677">
    <property type="term" value="F:DNA binding"/>
    <property type="evidence" value="ECO:0007669"/>
    <property type="project" value="UniProtKB-KW"/>
</dbReference>
<dbReference type="SUPFAM" id="SSF46785">
    <property type="entry name" value="Winged helix' DNA-binding domain"/>
    <property type="match status" value="1"/>
</dbReference>
<name>A0A6N7WX65_9ACTN</name>
<evidence type="ECO:0000256" key="4">
    <source>
        <dbReference type="SAM" id="MobiDB-lite"/>
    </source>
</evidence>
<dbReference type="PANTHER" id="PTHR42756:SF1">
    <property type="entry name" value="TRANSCRIPTIONAL REPRESSOR OF EMRAB OPERON"/>
    <property type="match status" value="1"/>
</dbReference>
<organism evidence="6 7">
    <name type="scientific">Parafannyhessea umbonata</name>
    <dbReference type="NCBI Taxonomy" id="604330"/>
    <lineage>
        <taxon>Bacteria</taxon>
        <taxon>Bacillati</taxon>
        <taxon>Actinomycetota</taxon>
        <taxon>Coriobacteriia</taxon>
        <taxon>Coriobacteriales</taxon>
        <taxon>Atopobiaceae</taxon>
        <taxon>Parafannyhessea</taxon>
    </lineage>
</organism>